<reference evidence="1 2" key="1">
    <citation type="journal article" date="2023" name="Science">
        <title>Complex scaffold remodeling in plant triterpene biosynthesis.</title>
        <authorList>
            <person name="De La Pena R."/>
            <person name="Hodgson H."/>
            <person name="Liu J.C."/>
            <person name="Stephenson M.J."/>
            <person name="Martin A.C."/>
            <person name="Owen C."/>
            <person name="Harkess A."/>
            <person name="Leebens-Mack J."/>
            <person name="Jimenez L.E."/>
            <person name="Osbourn A."/>
            <person name="Sattely E.S."/>
        </authorList>
    </citation>
    <scope>NUCLEOTIDE SEQUENCE [LARGE SCALE GENOMIC DNA]</scope>
    <source>
        <strain evidence="2">cv. JPN11</strain>
        <tissue evidence="1">Leaf</tissue>
    </source>
</reference>
<evidence type="ECO:0000313" key="1">
    <source>
        <dbReference type="EMBL" id="KAJ4719970.1"/>
    </source>
</evidence>
<keyword evidence="2" id="KW-1185">Reference proteome</keyword>
<organism evidence="1 2">
    <name type="scientific">Melia azedarach</name>
    <name type="common">Chinaberry tree</name>
    <dbReference type="NCBI Taxonomy" id="155640"/>
    <lineage>
        <taxon>Eukaryota</taxon>
        <taxon>Viridiplantae</taxon>
        <taxon>Streptophyta</taxon>
        <taxon>Embryophyta</taxon>
        <taxon>Tracheophyta</taxon>
        <taxon>Spermatophyta</taxon>
        <taxon>Magnoliopsida</taxon>
        <taxon>eudicotyledons</taxon>
        <taxon>Gunneridae</taxon>
        <taxon>Pentapetalae</taxon>
        <taxon>rosids</taxon>
        <taxon>malvids</taxon>
        <taxon>Sapindales</taxon>
        <taxon>Meliaceae</taxon>
        <taxon>Melia</taxon>
    </lineage>
</organism>
<evidence type="ECO:0000313" key="2">
    <source>
        <dbReference type="Proteomes" id="UP001164539"/>
    </source>
</evidence>
<gene>
    <name evidence="1" type="ORF">OWV82_007874</name>
</gene>
<name>A0ACC1YBL0_MELAZ</name>
<comment type="caution">
    <text evidence="1">The sequence shown here is derived from an EMBL/GenBank/DDBJ whole genome shotgun (WGS) entry which is preliminary data.</text>
</comment>
<dbReference type="EMBL" id="CM051397">
    <property type="protein sequence ID" value="KAJ4719970.1"/>
    <property type="molecule type" value="Genomic_DNA"/>
</dbReference>
<accession>A0ACC1YBL0</accession>
<dbReference type="Proteomes" id="UP001164539">
    <property type="component" value="Chromosome 4"/>
</dbReference>
<sequence>MEKTQYWMWMKRQREILKSMNSFNDSWEERAFAEDAAGSLGGCVWPPRSYSCSFCRREFKSAQALGGHMNVHRRDRARLKQSRSLHNEVHLHQNHNQNSLKSSDSKCPSELCTSDCNPDQKPSPRNVVASTLSQSRVSSWSGSLEKTFLNTSDAKPDHRQEKSPREENSNISISTGHHDQDYVETKLSVGLNSVFSRDRPTGSCSDEAVSCKRTKTGATSTLPFFLSNDKYRLQKENLDLELRLGDPPKVK</sequence>
<protein>
    <submittedName>
        <fullName evidence="1">Transcriptional regulator SUPERMAN</fullName>
    </submittedName>
</protein>
<proteinExistence type="predicted"/>